<name>A0ABQ1KL88_9RHOB</name>
<gene>
    <name evidence="3" type="ORF">GCM10011363_16100</name>
</gene>
<evidence type="ECO:0000313" key="4">
    <source>
        <dbReference type="Proteomes" id="UP000645462"/>
    </source>
</evidence>
<dbReference type="SMART" id="SM00897">
    <property type="entry name" value="FIST"/>
    <property type="match status" value="1"/>
</dbReference>
<feature type="domain" description="FIST" evidence="1">
    <location>
        <begin position="31"/>
        <end position="227"/>
    </location>
</feature>
<dbReference type="Pfam" id="PF10442">
    <property type="entry name" value="FIST_C"/>
    <property type="match status" value="1"/>
</dbReference>
<feature type="domain" description="FIST C-domain" evidence="2">
    <location>
        <begin position="228"/>
        <end position="374"/>
    </location>
</feature>
<protein>
    <submittedName>
        <fullName evidence="3">Signaling protein with FIST domain</fullName>
    </submittedName>
</protein>
<sequence>MRIRAAQSVSGDVSGGLADIASTLGLSQSGAPDFVALHFAVGLDAAHLRDEAISVIGAAALHGGSSCLGIMGPLGVDIGGAGLGAFAIWDAEGSYGTSSADLGADADAAARSAVTAALAQAGRPGEVPELIWLTVAPGREEDVINGLRAVVGSETLIVGGSSADNDVSGQWAQFGPEAVHSDGMVVSVLFPSTPVASVYQSGYAPTAHQGIVTGVEGRRLYEIDNRAAAEVLNEWSAGAVPMADTEPRFILAESTLWPLGRVAQQVAGVPFHLLAHPAVAHPDGAVDLFAAVAQGDQIWQMHGTADSLVARAGRVAEQARKNLAGDIAGALVVYCGGCMLAVRDRMTEVSAGIEAQLGDTPWLGIFTFGEQGSPVGDGPRHGNLMISCTVFGSQDP</sequence>
<keyword evidence="4" id="KW-1185">Reference proteome</keyword>
<dbReference type="RefSeq" id="WP_188481516.1">
    <property type="nucleotide sequence ID" value="NZ_BMFC01000003.1"/>
</dbReference>
<organism evidence="3 4">
    <name type="scientific">Marivita lacus</name>
    <dbReference type="NCBI Taxonomy" id="1323742"/>
    <lineage>
        <taxon>Bacteria</taxon>
        <taxon>Pseudomonadati</taxon>
        <taxon>Pseudomonadota</taxon>
        <taxon>Alphaproteobacteria</taxon>
        <taxon>Rhodobacterales</taxon>
        <taxon>Roseobacteraceae</taxon>
        <taxon>Marivita</taxon>
    </lineage>
</organism>
<dbReference type="EMBL" id="BMFC01000003">
    <property type="protein sequence ID" value="GGC00274.1"/>
    <property type="molecule type" value="Genomic_DNA"/>
</dbReference>
<dbReference type="InterPro" id="IPR013702">
    <property type="entry name" value="FIST_domain_N"/>
</dbReference>
<dbReference type="PANTHER" id="PTHR40252:SF2">
    <property type="entry name" value="BLR0328 PROTEIN"/>
    <property type="match status" value="1"/>
</dbReference>
<dbReference type="PANTHER" id="PTHR40252">
    <property type="entry name" value="BLR0328 PROTEIN"/>
    <property type="match status" value="1"/>
</dbReference>
<comment type="caution">
    <text evidence="3">The sequence shown here is derived from an EMBL/GenBank/DDBJ whole genome shotgun (WGS) entry which is preliminary data.</text>
</comment>
<evidence type="ECO:0000259" key="1">
    <source>
        <dbReference type="SMART" id="SM00897"/>
    </source>
</evidence>
<proteinExistence type="predicted"/>
<reference evidence="4" key="1">
    <citation type="journal article" date="2019" name="Int. J. Syst. Evol. Microbiol.">
        <title>The Global Catalogue of Microorganisms (GCM) 10K type strain sequencing project: providing services to taxonomists for standard genome sequencing and annotation.</title>
        <authorList>
            <consortium name="The Broad Institute Genomics Platform"/>
            <consortium name="The Broad Institute Genome Sequencing Center for Infectious Disease"/>
            <person name="Wu L."/>
            <person name="Ma J."/>
        </authorList>
    </citation>
    <scope>NUCLEOTIDE SEQUENCE [LARGE SCALE GENOMIC DNA]</scope>
    <source>
        <strain evidence="4">CGMCC 1.12478</strain>
    </source>
</reference>
<dbReference type="SMART" id="SM01204">
    <property type="entry name" value="FIST_C"/>
    <property type="match status" value="1"/>
</dbReference>
<dbReference type="Proteomes" id="UP000645462">
    <property type="component" value="Unassembled WGS sequence"/>
</dbReference>
<evidence type="ECO:0000259" key="2">
    <source>
        <dbReference type="SMART" id="SM01204"/>
    </source>
</evidence>
<dbReference type="Pfam" id="PF08495">
    <property type="entry name" value="FIST"/>
    <property type="match status" value="1"/>
</dbReference>
<evidence type="ECO:0000313" key="3">
    <source>
        <dbReference type="EMBL" id="GGC00274.1"/>
    </source>
</evidence>
<dbReference type="InterPro" id="IPR019494">
    <property type="entry name" value="FIST_C"/>
</dbReference>
<accession>A0ABQ1KL88</accession>